<evidence type="ECO:0000313" key="1">
    <source>
        <dbReference type="EMBL" id="VDI59543.1"/>
    </source>
</evidence>
<dbReference type="OrthoDB" id="6151767at2759"/>
<reference evidence="1" key="1">
    <citation type="submission" date="2018-11" db="EMBL/GenBank/DDBJ databases">
        <authorList>
            <person name="Alioto T."/>
            <person name="Alioto T."/>
        </authorList>
    </citation>
    <scope>NUCLEOTIDE SEQUENCE</scope>
</reference>
<dbReference type="Proteomes" id="UP000596742">
    <property type="component" value="Unassembled WGS sequence"/>
</dbReference>
<accession>A0A8B6G6W2</accession>
<name>A0A8B6G6W2_MYTGA</name>
<evidence type="ECO:0000313" key="2">
    <source>
        <dbReference type="Proteomes" id="UP000596742"/>
    </source>
</evidence>
<evidence type="ECO:0008006" key="3">
    <source>
        <dbReference type="Google" id="ProtNLM"/>
    </source>
</evidence>
<dbReference type="PANTHER" id="PTHR19446">
    <property type="entry name" value="REVERSE TRANSCRIPTASES"/>
    <property type="match status" value="1"/>
</dbReference>
<sequence>MWIHEIHIINQLVKGKNIPDASIEEISNAIKNINKGKSADYFGITIEHIVNALVNAGEIMVILLQSIINEIFQQGYVPDLLKIGLLTPIFKNKGSKNDAGNYRGITVLPVVSKIKDTVLKNRTQPSVKAVQHKYQRGFTSGSGPMNSALPVEE</sequence>
<gene>
    <name evidence="1" type="ORF">MGAL_10B034732</name>
</gene>
<dbReference type="AlphaFoldDB" id="A0A8B6G6W2"/>
<proteinExistence type="predicted"/>
<organism evidence="1 2">
    <name type="scientific">Mytilus galloprovincialis</name>
    <name type="common">Mediterranean mussel</name>
    <dbReference type="NCBI Taxonomy" id="29158"/>
    <lineage>
        <taxon>Eukaryota</taxon>
        <taxon>Metazoa</taxon>
        <taxon>Spiralia</taxon>
        <taxon>Lophotrochozoa</taxon>
        <taxon>Mollusca</taxon>
        <taxon>Bivalvia</taxon>
        <taxon>Autobranchia</taxon>
        <taxon>Pteriomorphia</taxon>
        <taxon>Mytilida</taxon>
        <taxon>Mytiloidea</taxon>
        <taxon>Mytilidae</taxon>
        <taxon>Mytilinae</taxon>
        <taxon>Mytilus</taxon>
    </lineage>
</organism>
<comment type="caution">
    <text evidence="1">The sequence shown here is derived from an EMBL/GenBank/DDBJ whole genome shotgun (WGS) entry which is preliminary data.</text>
</comment>
<protein>
    <recommendedName>
        <fullName evidence="3">Reverse transcriptase domain-containing protein</fullName>
    </recommendedName>
</protein>
<keyword evidence="2" id="KW-1185">Reference proteome</keyword>
<dbReference type="EMBL" id="UYJE01007948">
    <property type="protein sequence ID" value="VDI59543.1"/>
    <property type="molecule type" value="Genomic_DNA"/>
</dbReference>